<keyword evidence="1" id="KW-0812">Transmembrane</keyword>
<comment type="caution">
    <text evidence="3">The sequence shown here is derived from an EMBL/GenBank/DDBJ whole genome shotgun (WGS) entry which is preliminary data.</text>
</comment>
<feature type="domain" description="MHYT" evidence="2">
    <location>
        <begin position="9"/>
        <end position="198"/>
    </location>
</feature>
<protein>
    <submittedName>
        <fullName evidence="3">MHYT domain-containing protein</fullName>
    </submittedName>
</protein>
<proteinExistence type="predicted"/>
<dbReference type="EMBL" id="JBHEZZ010000038">
    <property type="protein sequence ID" value="MFC1407082.1"/>
    <property type="molecule type" value="Genomic_DNA"/>
</dbReference>
<dbReference type="Pfam" id="PF03707">
    <property type="entry name" value="MHYT"/>
    <property type="match status" value="3"/>
</dbReference>
<feature type="transmembrane region" description="Helical" evidence="1">
    <location>
        <begin position="45"/>
        <end position="70"/>
    </location>
</feature>
<feature type="transmembrane region" description="Helical" evidence="1">
    <location>
        <begin position="15"/>
        <end position="33"/>
    </location>
</feature>
<evidence type="ECO:0000259" key="2">
    <source>
        <dbReference type="PROSITE" id="PS50924"/>
    </source>
</evidence>
<feature type="transmembrane region" description="Helical" evidence="1">
    <location>
        <begin position="108"/>
        <end position="129"/>
    </location>
</feature>
<reference evidence="3 4" key="1">
    <citation type="submission" date="2024-09" db="EMBL/GenBank/DDBJ databases">
        <authorList>
            <person name="Lee S.D."/>
        </authorList>
    </citation>
    <scope>NUCLEOTIDE SEQUENCE [LARGE SCALE GENOMIC DNA]</scope>
    <source>
        <strain evidence="3 4">N1-5</strain>
    </source>
</reference>
<keyword evidence="4" id="KW-1185">Reference proteome</keyword>
<feature type="transmembrane region" description="Helical" evidence="1">
    <location>
        <begin position="76"/>
        <end position="101"/>
    </location>
</feature>
<dbReference type="Proteomes" id="UP001592528">
    <property type="component" value="Unassembled WGS sequence"/>
</dbReference>
<feature type="transmembrane region" description="Helical" evidence="1">
    <location>
        <begin position="213"/>
        <end position="234"/>
    </location>
</feature>
<dbReference type="RefSeq" id="WP_030266634.1">
    <property type="nucleotide sequence ID" value="NZ_JBHEZZ010000038.1"/>
</dbReference>
<evidence type="ECO:0000313" key="3">
    <source>
        <dbReference type="EMBL" id="MFC1407082.1"/>
    </source>
</evidence>
<dbReference type="PANTHER" id="PTHR35152">
    <property type="entry name" value="DOMAIN SIGNALLING PROTEIN, PUTATIVE (AFU_ORTHOLOGUE AFUA_5G11310)-RELATED"/>
    <property type="match status" value="1"/>
</dbReference>
<feature type="transmembrane region" description="Helical" evidence="1">
    <location>
        <begin position="141"/>
        <end position="163"/>
    </location>
</feature>
<dbReference type="PANTHER" id="PTHR35152:SF1">
    <property type="entry name" value="DOMAIN SIGNALLING PROTEIN, PUTATIVE (AFU_ORTHOLOGUE AFUA_5G11310)-RELATED"/>
    <property type="match status" value="1"/>
</dbReference>
<keyword evidence="1" id="KW-1133">Transmembrane helix</keyword>
<gene>
    <name evidence="3" type="ORF">ACEZDJ_37940</name>
</gene>
<evidence type="ECO:0000256" key="1">
    <source>
        <dbReference type="PROSITE-ProRule" id="PRU00244"/>
    </source>
</evidence>
<sequence>MAHMDGFTYGWVNPLLAYVVAVIGAALGLRCTVRALDLPQDRRRGWLFLAACSIGCGIWTMHFIAMLGFSVTSATIVYNIPLTLASLLLAIVVVGIGVFYVGHRPPDLNTLLVGGVLTGSGVAVMHYMGMYAMELNGTVDYNVPVVILSVGIAVFAATAALWMTLNIRKLWASLVSALVAGVAVTAMHYTAMQAVQVRLSGTAPTDGVPAGDFILPVAVGIVVFLTVAAITVAMSPQEGWEEREERMAVSEERIQVDLFEGKFRGR</sequence>
<feature type="transmembrane region" description="Helical" evidence="1">
    <location>
        <begin position="170"/>
        <end position="191"/>
    </location>
</feature>
<dbReference type="PROSITE" id="PS50924">
    <property type="entry name" value="MHYT"/>
    <property type="match status" value="1"/>
</dbReference>
<accession>A0ABV6V052</accession>
<keyword evidence="1" id="KW-0472">Membrane</keyword>
<dbReference type="InterPro" id="IPR005330">
    <property type="entry name" value="MHYT_dom"/>
</dbReference>
<evidence type="ECO:0000313" key="4">
    <source>
        <dbReference type="Proteomes" id="UP001592528"/>
    </source>
</evidence>
<organism evidence="3 4">
    <name type="scientific">Streptacidiphilus cavernicola</name>
    <dbReference type="NCBI Taxonomy" id="3342716"/>
    <lineage>
        <taxon>Bacteria</taxon>
        <taxon>Bacillati</taxon>
        <taxon>Actinomycetota</taxon>
        <taxon>Actinomycetes</taxon>
        <taxon>Kitasatosporales</taxon>
        <taxon>Streptomycetaceae</taxon>
        <taxon>Streptacidiphilus</taxon>
    </lineage>
</organism>
<name>A0ABV6V052_9ACTN</name>